<dbReference type="PANTHER" id="PTHR45348">
    <property type="entry name" value="HYPOTHETICAL OXIDOREDUCTASE (EUROFUNG)"/>
    <property type="match status" value="1"/>
</dbReference>
<evidence type="ECO:0000313" key="5">
    <source>
        <dbReference type="Proteomes" id="UP001174934"/>
    </source>
</evidence>
<dbReference type="Gene3D" id="3.40.50.720">
    <property type="entry name" value="NAD(P)-binding Rossmann-like Domain"/>
    <property type="match status" value="1"/>
</dbReference>
<keyword evidence="5" id="KW-1185">Reference proteome</keyword>
<evidence type="ECO:0000256" key="1">
    <source>
        <dbReference type="ARBA" id="ARBA00008072"/>
    </source>
</evidence>
<organism evidence="4 5">
    <name type="scientific">Bombardia bombarda</name>
    <dbReference type="NCBI Taxonomy" id="252184"/>
    <lineage>
        <taxon>Eukaryota</taxon>
        <taxon>Fungi</taxon>
        <taxon>Dikarya</taxon>
        <taxon>Ascomycota</taxon>
        <taxon>Pezizomycotina</taxon>
        <taxon>Sordariomycetes</taxon>
        <taxon>Sordariomycetidae</taxon>
        <taxon>Sordariales</taxon>
        <taxon>Lasiosphaeriaceae</taxon>
        <taxon>Bombardia</taxon>
    </lineage>
</organism>
<evidence type="ECO:0000313" key="4">
    <source>
        <dbReference type="EMBL" id="KAK0625384.1"/>
    </source>
</evidence>
<dbReference type="InterPro" id="IPR036291">
    <property type="entry name" value="NAD(P)-bd_dom_sf"/>
</dbReference>
<dbReference type="InterPro" id="IPR011032">
    <property type="entry name" value="GroES-like_sf"/>
</dbReference>
<keyword evidence="2" id="KW-0560">Oxidoreductase</keyword>
<feature type="domain" description="Enoyl reductase (ER)" evidence="3">
    <location>
        <begin position="19"/>
        <end position="286"/>
    </location>
</feature>
<reference evidence="4" key="1">
    <citation type="submission" date="2023-06" db="EMBL/GenBank/DDBJ databases">
        <title>Genome-scale phylogeny and comparative genomics of the fungal order Sordariales.</title>
        <authorList>
            <consortium name="Lawrence Berkeley National Laboratory"/>
            <person name="Hensen N."/>
            <person name="Bonometti L."/>
            <person name="Westerberg I."/>
            <person name="Brannstrom I.O."/>
            <person name="Guillou S."/>
            <person name="Cros-Aarteil S."/>
            <person name="Calhoun S."/>
            <person name="Haridas S."/>
            <person name="Kuo A."/>
            <person name="Mondo S."/>
            <person name="Pangilinan J."/>
            <person name="Riley R."/>
            <person name="LaButti K."/>
            <person name="Andreopoulos B."/>
            <person name="Lipzen A."/>
            <person name="Chen C."/>
            <person name="Yanf M."/>
            <person name="Daum C."/>
            <person name="Ng V."/>
            <person name="Clum A."/>
            <person name="Steindorff A."/>
            <person name="Ohm R."/>
            <person name="Martin F."/>
            <person name="Silar P."/>
            <person name="Natvig D."/>
            <person name="Lalanne C."/>
            <person name="Gautier V."/>
            <person name="Ament-velasquez S.L."/>
            <person name="Kruys A."/>
            <person name="Hutchinson M.I."/>
            <person name="Powell A.J."/>
            <person name="Barry K."/>
            <person name="Miller A.N."/>
            <person name="Grigoriev I.V."/>
            <person name="Debuchy R."/>
            <person name="Gladieux P."/>
            <person name="Thoren M.H."/>
            <person name="Johannesson H."/>
        </authorList>
    </citation>
    <scope>NUCLEOTIDE SEQUENCE</scope>
    <source>
        <strain evidence="4">SMH3391-2</strain>
    </source>
</reference>
<dbReference type="InterPro" id="IPR013154">
    <property type="entry name" value="ADH-like_N"/>
</dbReference>
<sequence>MATSTTIPETMKEAVISKGTIVKIITSPTPTLTSPDQLLIRVVFSGSNPKDWKLPEWPHVRPRPSNEGDDIAGEVVAAGANVYEFQPGDRVAAFHEMGAPGGSFAEYAVAYAHATFHLPRTTSFEQGAAIPLAAMTAAIGLHRRLGLPLPWQALPEGKEYHDIPLVIYGAGSAVGYYATQLALRANIHPLILVAGGSAEKSLVPIIEKEKGDVIVDYRGGDAAVVEGIKAAIPAGRQLLHAFDAVSEKGSPENLGQVVGKGGKVTFVLMGEMAGLGEGVEQSTTMVGGVHNGGEKGKDFAFVFFRLFGKGLQEGWFRPQKTRVREGAWGVCSRR</sequence>
<comment type="caution">
    <text evidence="4">The sequence shown here is derived from an EMBL/GenBank/DDBJ whole genome shotgun (WGS) entry which is preliminary data.</text>
</comment>
<dbReference type="AlphaFoldDB" id="A0AA40C5H2"/>
<dbReference type="InterPro" id="IPR047122">
    <property type="entry name" value="Trans-enoyl_RdTase-like"/>
</dbReference>
<dbReference type="InterPro" id="IPR020843">
    <property type="entry name" value="ER"/>
</dbReference>
<comment type="similarity">
    <text evidence="1">Belongs to the zinc-containing alcohol dehydrogenase family.</text>
</comment>
<dbReference type="PANTHER" id="PTHR45348:SF5">
    <property type="entry name" value="OXIDOREDUCTASE, PUTATIVE (AFU_ORTHOLOGUE AFUA_8G01420)-RELATED"/>
    <property type="match status" value="1"/>
</dbReference>
<proteinExistence type="inferred from homology"/>
<dbReference type="CDD" id="cd08249">
    <property type="entry name" value="enoyl_reductase_like"/>
    <property type="match status" value="1"/>
</dbReference>
<dbReference type="GO" id="GO:0016651">
    <property type="term" value="F:oxidoreductase activity, acting on NAD(P)H"/>
    <property type="evidence" value="ECO:0007669"/>
    <property type="project" value="InterPro"/>
</dbReference>
<dbReference type="SUPFAM" id="SSF51735">
    <property type="entry name" value="NAD(P)-binding Rossmann-fold domains"/>
    <property type="match status" value="1"/>
</dbReference>
<evidence type="ECO:0000259" key="3">
    <source>
        <dbReference type="SMART" id="SM00829"/>
    </source>
</evidence>
<dbReference type="Gene3D" id="3.90.180.10">
    <property type="entry name" value="Medium-chain alcohol dehydrogenases, catalytic domain"/>
    <property type="match status" value="1"/>
</dbReference>
<dbReference type="SMART" id="SM00829">
    <property type="entry name" value="PKS_ER"/>
    <property type="match status" value="1"/>
</dbReference>
<name>A0AA40C5H2_9PEZI</name>
<dbReference type="EMBL" id="JAULSR010000003">
    <property type="protein sequence ID" value="KAK0625384.1"/>
    <property type="molecule type" value="Genomic_DNA"/>
</dbReference>
<evidence type="ECO:0000256" key="2">
    <source>
        <dbReference type="ARBA" id="ARBA00023002"/>
    </source>
</evidence>
<dbReference type="Proteomes" id="UP001174934">
    <property type="component" value="Unassembled WGS sequence"/>
</dbReference>
<dbReference type="Pfam" id="PF08240">
    <property type="entry name" value="ADH_N"/>
    <property type="match status" value="1"/>
</dbReference>
<protein>
    <submittedName>
        <fullName evidence="4">Chaperonin 10-like protein</fullName>
    </submittedName>
</protein>
<accession>A0AA40C5H2</accession>
<gene>
    <name evidence="4" type="ORF">B0T17DRAFT_599914</name>
</gene>
<dbReference type="SUPFAM" id="SSF50129">
    <property type="entry name" value="GroES-like"/>
    <property type="match status" value="1"/>
</dbReference>